<gene>
    <name evidence="1" type="ORF">LCGC14_2141870</name>
</gene>
<reference evidence="1" key="1">
    <citation type="journal article" date="2015" name="Nature">
        <title>Complex archaea that bridge the gap between prokaryotes and eukaryotes.</title>
        <authorList>
            <person name="Spang A."/>
            <person name="Saw J.H."/>
            <person name="Jorgensen S.L."/>
            <person name="Zaremba-Niedzwiedzka K."/>
            <person name="Martijn J."/>
            <person name="Lind A.E."/>
            <person name="van Eijk R."/>
            <person name="Schleper C."/>
            <person name="Guy L."/>
            <person name="Ettema T.J."/>
        </authorList>
    </citation>
    <scope>NUCLEOTIDE SEQUENCE</scope>
</reference>
<feature type="non-terminal residue" evidence="1">
    <location>
        <position position="1"/>
    </location>
</feature>
<dbReference type="EMBL" id="LAZR01027105">
    <property type="protein sequence ID" value="KKL66752.1"/>
    <property type="molecule type" value="Genomic_DNA"/>
</dbReference>
<sequence length="41" mass="5087">NCHFITNDLYKEYKEEFGGKWIEENRITLIFVDGQWLFEYP</sequence>
<proteinExistence type="predicted"/>
<evidence type="ECO:0000313" key="1">
    <source>
        <dbReference type="EMBL" id="KKL66752.1"/>
    </source>
</evidence>
<accession>A0A0F9GUH5</accession>
<name>A0A0F9GUH5_9ZZZZ</name>
<organism evidence="1">
    <name type="scientific">marine sediment metagenome</name>
    <dbReference type="NCBI Taxonomy" id="412755"/>
    <lineage>
        <taxon>unclassified sequences</taxon>
        <taxon>metagenomes</taxon>
        <taxon>ecological metagenomes</taxon>
    </lineage>
</organism>
<dbReference type="AlphaFoldDB" id="A0A0F9GUH5"/>
<comment type="caution">
    <text evidence="1">The sequence shown here is derived from an EMBL/GenBank/DDBJ whole genome shotgun (WGS) entry which is preliminary data.</text>
</comment>
<protein>
    <submittedName>
        <fullName evidence="1">Uncharacterized protein</fullName>
    </submittedName>
</protein>